<dbReference type="PROSITE" id="PS00652">
    <property type="entry name" value="TNFR_NGFR_1"/>
    <property type="match status" value="1"/>
</dbReference>
<organism evidence="12 13">
    <name type="scientific">Ornithorhynchus anatinus</name>
    <name type="common">Duckbill platypus</name>
    <dbReference type="NCBI Taxonomy" id="9258"/>
    <lineage>
        <taxon>Eukaryota</taxon>
        <taxon>Metazoa</taxon>
        <taxon>Chordata</taxon>
        <taxon>Craniata</taxon>
        <taxon>Vertebrata</taxon>
        <taxon>Euteleostomi</taxon>
        <taxon>Mammalia</taxon>
        <taxon>Monotremata</taxon>
        <taxon>Ornithorhynchidae</taxon>
        <taxon>Ornithorhynchus</taxon>
    </lineage>
</organism>
<evidence type="ECO:0000256" key="1">
    <source>
        <dbReference type="ARBA" id="ARBA00004167"/>
    </source>
</evidence>
<comment type="caution">
    <text evidence="9">Lacks conserved residue(s) required for the propagation of feature annotation.</text>
</comment>
<feature type="repeat" description="TNFR-Cys" evidence="9">
    <location>
        <begin position="95"/>
        <end position="135"/>
    </location>
</feature>
<evidence type="ECO:0000313" key="13">
    <source>
        <dbReference type="Proteomes" id="UP000002279"/>
    </source>
</evidence>
<dbReference type="PANTHER" id="PTHR12120">
    <property type="entry name" value="TNFR-CYS DOMAIN-CONTAINING PROTEIN"/>
    <property type="match status" value="1"/>
</dbReference>
<dbReference type="GO" id="GO:0043123">
    <property type="term" value="P:positive regulation of canonical NF-kappaB signal transduction"/>
    <property type="evidence" value="ECO:0007669"/>
    <property type="project" value="InterPro"/>
</dbReference>
<dbReference type="Ensembl" id="ENSOANT00000066899.1">
    <property type="protein sequence ID" value="ENSOANP00000045640.1"/>
    <property type="gene ID" value="ENSOANG00000037271.1"/>
</dbReference>
<dbReference type="Pfam" id="PF00020">
    <property type="entry name" value="TNFR_c6"/>
    <property type="match status" value="1"/>
</dbReference>
<dbReference type="Gene3D" id="2.10.50.10">
    <property type="entry name" value="Tumor Necrosis Factor Receptor, subunit A, domain 2"/>
    <property type="match status" value="1"/>
</dbReference>
<evidence type="ECO:0000256" key="8">
    <source>
        <dbReference type="ARBA" id="ARBA00023180"/>
    </source>
</evidence>
<keyword evidence="6" id="KW-1015">Disulfide bond</keyword>
<dbReference type="InterPro" id="IPR047526">
    <property type="entry name" value="TNR19/27/EDAR"/>
</dbReference>
<dbReference type="GeneTree" id="ENSGT00940000153259"/>
<keyword evidence="13" id="KW-1185">Reference proteome</keyword>
<evidence type="ECO:0000256" key="4">
    <source>
        <dbReference type="ARBA" id="ARBA00022989"/>
    </source>
</evidence>
<dbReference type="GO" id="GO:0046330">
    <property type="term" value="P:positive regulation of JNK cascade"/>
    <property type="evidence" value="ECO:0007669"/>
    <property type="project" value="InterPro"/>
</dbReference>
<keyword evidence="8" id="KW-0325">Glycoprotein</keyword>
<evidence type="ECO:0000259" key="11">
    <source>
        <dbReference type="PROSITE" id="PS50050"/>
    </source>
</evidence>
<evidence type="ECO:0000256" key="9">
    <source>
        <dbReference type="PROSITE-ProRule" id="PRU00206"/>
    </source>
</evidence>
<accession>A0A6I8NXR0</accession>
<dbReference type="InParanoid" id="A0A6I8NXR0"/>
<feature type="compositionally biased region" description="Pro residues" evidence="10">
    <location>
        <begin position="173"/>
        <end position="201"/>
    </location>
</feature>
<evidence type="ECO:0000256" key="10">
    <source>
        <dbReference type="SAM" id="MobiDB-lite"/>
    </source>
</evidence>
<feature type="region of interest" description="Disordered" evidence="10">
    <location>
        <begin position="162"/>
        <end position="225"/>
    </location>
</feature>
<evidence type="ECO:0000256" key="2">
    <source>
        <dbReference type="ARBA" id="ARBA00022692"/>
    </source>
</evidence>
<keyword evidence="5" id="KW-0472">Membrane</keyword>
<reference evidence="12" key="2">
    <citation type="submission" date="2025-08" db="UniProtKB">
        <authorList>
            <consortium name="Ensembl"/>
        </authorList>
    </citation>
    <scope>IDENTIFICATION</scope>
    <source>
        <strain evidence="12">Glennie</strain>
    </source>
</reference>
<dbReference type="PANTHER" id="PTHR12120:SF8">
    <property type="entry name" value="TUMOR NECROSIS FACTOR RECEPTOR SUPERFAMILY MEMBER 27"/>
    <property type="match status" value="1"/>
</dbReference>
<reference evidence="12 13" key="1">
    <citation type="journal article" date="2008" name="Nature">
        <title>Genome analysis of the platypus reveals unique signatures of evolution.</title>
        <authorList>
            <person name="Warren W.C."/>
            <person name="Hillier L.W."/>
            <person name="Marshall Graves J.A."/>
            <person name="Birney E."/>
            <person name="Ponting C.P."/>
            <person name="Grutzner F."/>
            <person name="Belov K."/>
            <person name="Miller W."/>
            <person name="Clarke L."/>
            <person name="Chinwalla A.T."/>
            <person name="Yang S.P."/>
            <person name="Heger A."/>
            <person name="Locke D.P."/>
            <person name="Miethke P."/>
            <person name="Waters P.D."/>
            <person name="Veyrunes F."/>
            <person name="Fulton L."/>
            <person name="Fulton B."/>
            <person name="Graves T."/>
            <person name="Wallis J."/>
            <person name="Puente X.S."/>
            <person name="Lopez-Otin C."/>
            <person name="Ordonez G.R."/>
            <person name="Eichler E.E."/>
            <person name="Chen L."/>
            <person name="Cheng Z."/>
            <person name="Deakin J.E."/>
            <person name="Alsop A."/>
            <person name="Thompson K."/>
            <person name="Kirby P."/>
            <person name="Papenfuss A.T."/>
            <person name="Wakefield M.J."/>
            <person name="Olender T."/>
            <person name="Lancet D."/>
            <person name="Huttley G.A."/>
            <person name="Smit A.F."/>
            <person name="Pask A."/>
            <person name="Temple-Smith P."/>
            <person name="Batzer M.A."/>
            <person name="Walker J.A."/>
            <person name="Konkel M.K."/>
            <person name="Harris R.S."/>
            <person name="Whittington C.M."/>
            <person name="Wong E.S."/>
            <person name="Gemmell N.J."/>
            <person name="Buschiazzo E."/>
            <person name="Vargas Jentzsch I.M."/>
            <person name="Merkel A."/>
            <person name="Schmitz J."/>
            <person name="Zemann A."/>
            <person name="Churakov G."/>
            <person name="Kriegs J.O."/>
            <person name="Brosius J."/>
            <person name="Murchison E.P."/>
            <person name="Sachidanandam R."/>
            <person name="Smith C."/>
            <person name="Hannon G.J."/>
            <person name="Tsend-Ayush E."/>
            <person name="McMillan D."/>
            <person name="Attenborough R."/>
            <person name="Rens W."/>
            <person name="Ferguson-Smith M."/>
            <person name="Lefevre C.M."/>
            <person name="Sharp J.A."/>
            <person name="Nicholas K.R."/>
            <person name="Ray D.A."/>
            <person name="Kube M."/>
            <person name="Reinhardt R."/>
            <person name="Pringle T.H."/>
            <person name="Taylor J."/>
            <person name="Jones R.C."/>
            <person name="Nixon B."/>
            <person name="Dacheux J.L."/>
            <person name="Niwa H."/>
            <person name="Sekita Y."/>
            <person name="Huang X."/>
            <person name="Stark A."/>
            <person name="Kheradpour P."/>
            <person name="Kellis M."/>
            <person name="Flicek P."/>
            <person name="Chen Y."/>
            <person name="Webber C."/>
            <person name="Hardison R."/>
            <person name="Nelson J."/>
            <person name="Hallsworth-Pepin K."/>
            <person name="Delehaunty K."/>
            <person name="Markovic C."/>
            <person name="Minx P."/>
            <person name="Feng Y."/>
            <person name="Kremitzki C."/>
            <person name="Mitreva M."/>
            <person name="Glasscock J."/>
            <person name="Wylie T."/>
            <person name="Wohldmann P."/>
            <person name="Thiru P."/>
            <person name="Nhan M.N."/>
            <person name="Pohl C.S."/>
            <person name="Smith S.M."/>
            <person name="Hou S."/>
            <person name="Nefedov M."/>
            <person name="de Jong P.J."/>
            <person name="Renfree M.B."/>
            <person name="Mardis E.R."/>
            <person name="Wilson R.K."/>
        </authorList>
    </citation>
    <scope>NUCLEOTIDE SEQUENCE [LARGE SCALE GENOMIC DNA]</scope>
    <source>
        <strain evidence="12 13">Glennie</strain>
    </source>
</reference>
<sequence>MRFQIWGCWAGVTDLGLRIPKDLSTLEPPPHFCPLRLSHPPGVSDTQRPGSGMVCQENQFQDERGQCVDCGQCGPGWELSKECGYGEGGPSPCTACPRRRFKATRGHHSCRACTSCALFNRVQTSGCTGTADAVCGHCLPGFYSKTRIGGRQDRECFPCTQRTPPSEDQCGCPPRPSPAPRPPGPPGRPADPATPVPPPQVPSGRTRGSRSAPRRRGGKPCWSPW</sequence>
<proteinExistence type="predicted"/>
<dbReference type="InterPro" id="IPR001368">
    <property type="entry name" value="TNFR/NGFR_Cys_rich_reg"/>
</dbReference>
<protein>
    <recommendedName>
        <fullName evidence="11">TNFR-Cys domain-containing protein</fullName>
    </recommendedName>
</protein>
<keyword evidence="4" id="KW-1133">Transmembrane helix</keyword>
<feature type="domain" description="TNFR-Cys" evidence="11">
    <location>
        <begin position="95"/>
        <end position="135"/>
    </location>
</feature>
<dbReference type="OMA" id="CRACTSC"/>
<reference evidence="12" key="3">
    <citation type="submission" date="2025-09" db="UniProtKB">
        <authorList>
            <consortium name="Ensembl"/>
        </authorList>
    </citation>
    <scope>IDENTIFICATION</scope>
    <source>
        <strain evidence="12">Glennie</strain>
    </source>
</reference>
<dbReference type="GO" id="GO:0038023">
    <property type="term" value="F:signaling receptor activity"/>
    <property type="evidence" value="ECO:0007669"/>
    <property type="project" value="InterPro"/>
</dbReference>
<dbReference type="PROSITE" id="PS50050">
    <property type="entry name" value="TNFR_NGFR_2"/>
    <property type="match status" value="1"/>
</dbReference>
<evidence type="ECO:0000256" key="3">
    <source>
        <dbReference type="ARBA" id="ARBA00022737"/>
    </source>
</evidence>
<evidence type="ECO:0000256" key="7">
    <source>
        <dbReference type="ARBA" id="ARBA00023170"/>
    </source>
</evidence>
<keyword evidence="7" id="KW-0675">Receptor</keyword>
<comment type="subcellular location">
    <subcellularLocation>
        <location evidence="1">Membrane</location>
        <topology evidence="1">Single-pass membrane protein</topology>
    </subcellularLocation>
</comment>
<keyword evidence="3" id="KW-0677">Repeat</keyword>
<keyword evidence="2" id="KW-0812">Transmembrane</keyword>
<evidence type="ECO:0000256" key="6">
    <source>
        <dbReference type="ARBA" id="ARBA00023157"/>
    </source>
</evidence>
<dbReference type="Proteomes" id="UP000002279">
    <property type="component" value="Chromosome 6"/>
</dbReference>
<evidence type="ECO:0000313" key="12">
    <source>
        <dbReference type="Ensembl" id="ENSOANP00000045640.1"/>
    </source>
</evidence>
<feature type="compositionally biased region" description="Low complexity" evidence="10">
    <location>
        <begin position="202"/>
        <end position="211"/>
    </location>
</feature>
<evidence type="ECO:0000256" key="5">
    <source>
        <dbReference type="ARBA" id="ARBA00023136"/>
    </source>
</evidence>
<dbReference type="GO" id="GO:0016020">
    <property type="term" value="C:membrane"/>
    <property type="evidence" value="ECO:0007669"/>
    <property type="project" value="UniProtKB-SubCell"/>
</dbReference>
<name>A0A6I8NXR0_ORNAN</name>
<dbReference type="Bgee" id="ENSOANG00000037271">
    <property type="expression patterns" value="Expressed in heart and 6 other cell types or tissues"/>
</dbReference>
<dbReference type="AlphaFoldDB" id="A0A6I8NXR0"/>